<evidence type="ECO:0000313" key="3">
    <source>
        <dbReference type="Proteomes" id="UP000199400"/>
    </source>
</evidence>
<evidence type="ECO:0000256" key="1">
    <source>
        <dbReference type="SAM" id="MobiDB-lite"/>
    </source>
</evidence>
<organism evidence="2 3">
    <name type="scientific">Nannocystis exedens</name>
    <dbReference type="NCBI Taxonomy" id="54"/>
    <lineage>
        <taxon>Bacteria</taxon>
        <taxon>Pseudomonadati</taxon>
        <taxon>Myxococcota</taxon>
        <taxon>Polyangia</taxon>
        <taxon>Nannocystales</taxon>
        <taxon>Nannocystaceae</taxon>
        <taxon>Nannocystis</taxon>
    </lineage>
</organism>
<dbReference type="Proteomes" id="UP000199400">
    <property type="component" value="Unassembled WGS sequence"/>
</dbReference>
<dbReference type="EMBL" id="FOMX01000002">
    <property type="protein sequence ID" value="SFD49448.1"/>
    <property type="molecule type" value="Genomic_DNA"/>
</dbReference>
<keyword evidence="3" id="KW-1185">Reference proteome</keyword>
<sequence length="267" mass="30156">MFLGACSSGHLQIRAHRPRQEAARVTASGPFRGSGACRCSEACPERRAHRTASRVGESGRANHRSEQISCGASCEAHSLESRIRTHRECWDHQNWKSLPDGPRSRLRTRPGRRTGVRTFVRTHAVTPWGPRCDARKQPVRAKARGGRGAVRRAGRRLERLRGDFGRSHAAAKLALPTLSRSYRACRCRRCTCNHRRRRGANAALRRPDRRSRQRRSLRLNQVSRRGGANAGLWRRAGSGTRGPPMSRRRRCMMRPIDVGWPMRSAAL</sequence>
<protein>
    <submittedName>
        <fullName evidence="2">Uncharacterized protein</fullName>
    </submittedName>
</protein>
<evidence type="ECO:0000313" key="2">
    <source>
        <dbReference type="EMBL" id="SFD49448.1"/>
    </source>
</evidence>
<dbReference type="AlphaFoldDB" id="A0A1I1SXE7"/>
<proteinExistence type="predicted"/>
<reference evidence="3" key="1">
    <citation type="submission" date="2016-10" db="EMBL/GenBank/DDBJ databases">
        <authorList>
            <person name="Varghese N."/>
            <person name="Submissions S."/>
        </authorList>
    </citation>
    <scope>NUCLEOTIDE SEQUENCE [LARGE SCALE GENOMIC DNA]</scope>
    <source>
        <strain evidence="3">ATCC 25963</strain>
    </source>
</reference>
<feature type="region of interest" description="Disordered" evidence="1">
    <location>
        <begin position="220"/>
        <end position="249"/>
    </location>
</feature>
<name>A0A1I1SXE7_9BACT</name>
<accession>A0A1I1SXE7</accession>
<gene>
    <name evidence="2" type="ORF">SAMN02745121_00240</name>
</gene>
<dbReference type="STRING" id="54.SAMN02745121_00240"/>